<dbReference type="SUPFAM" id="SSF51735">
    <property type="entry name" value="NAD(P)-binding Rossmann-fold domains"/>
    <property type="match status" value="1"/>
</dbReference>
<dbReference type="Gene3D" id="3.90.25.10">
    <property type="entry name" value="UDP-galactose 4-epimerase, domain 1"/>
    <property type="match status" value="1"/>
</dbReference>
<dbReference type="Pfam" id="PF05368">
    <property type="entry name" value="NmrA"/>
    <property type="match status" value="1"/>
</dbReference>
<proteinExistence type="predicted"/>
<dbReference type="PANTHER" id="PTHR43349:SF40">
    <property type="entry name" value="PHENYLCOUMARAN BENZYLIC ETHER REDUCTASE-LIKE PROTEIN FI1"/>
    <property type="match status" value="1"/>
</dbReference>
<dbReference type="OrthoDB" id="419598at2759"/>
<dbReference type="Proteomes" id="UP000237000">
    <property type="component" value="Unassembled WGS sequence"/>
</dbReference>
<evidence type="ECO:0000259" key="1">
    <source>
        <dbReference type="Pfam" id="PF05368"/>
    </source>
</evidence>
<accession>A0A2P5DL54</accession>
<evidence type="ECO:0000313" key="3">
    <source>
        <dbReference type="Proteomes" id="UP000237000"/>
    </source>
</evidence>
<protein>
    <submittedName>
        <fullName evidence="2">NmrA-like domain containing protein</fullName>
    </submittedName>
</protein>
<organism evidence="2 3">
    <name type="scientific">Trema orientale</name>
    <name type="common">Charcoal tree</name>
    <name type="synonym">Celtis orientalis</name>
    <dbReference type="NCBI Taxonomy" id="63057"/>
    <lineage>
        <taxon>Eukaryota</taxon>
        <taxon>Viridiplantae</taxon>
        <taxon>Streptophyta</taxon>
        <taxon>Embryophyta</taxon>
        <taxon>Tracheophyta</taxon>
        <taxon>Spermatophyta</taxon>
        <taxon>Magnoliopsida</taxon>
        <taxon>eudicotyledons</taxon>
        <taxon>Gunneridae</taxon>
        <taxon>Pentapetalae</taxon>
        <taxon>rosids</taxon>
        <taxon>fabids</taxon>
        <taxon>Rosales</taxon>
        <taxon>Cannabaceae</taxon>
        <taxon>Trema</taxon>
    </lineage>
</organism>
<dbReference type="AlphaFoldDB" id="A0A2P5DL54"/>
<dbReference type="InterPro" id="IPR008030">
    <property type="entry name" value="NmrA-like"/>
</dbReference>
<name>A0A2P5DL54_TREOI</name>
<comment type="caution">
    <text evidence="2">The sequence shown here is derived from an EMBL/GenBank/DDBJ whole genome shotgun (WGS) entry which is preliminary data.</text>
</comment>
<dbReference type="EMBL" id="JXTC01000263">
    <property type="protein sequence ID" value="PON74016.1"/>
    <property type="molecule type" value="Genomic_DNA"/>
</dbReference>
<keyword evidence="3" id="KW-1185">Reference proteome</keyword>
<dbReference type="InterPro" id="IPR050608">
    <property type="entry name" value="NmrA-type/Isoflavone_red_sf"/>
</dbReference>
<dbReference type="InterPro" id="IPR036291">
    <property type="entry name" value="NAD(P)-bd_dom_sf"/>
</dbReference>
<dbReference type="PANTHER" id="PTHR43349">
    <property type="entry name" value="PINORESINOL REDUCTASE-RELATED"/>
    <property type="match status" value="1"/>
</dbReference>
<dbReference type="GO" id="GO:0009807">
    <property type="term" value="P:lignan biosynthetic process"/>
    <property type="evidence" value="ECO:0007669"/>
    <property type="project" value="UniProtKB-ARBA"/>
</dbReference>
<feature type="domain" description="NmrA-like" evidence="1">
    <location>
        <begin position="1"/>
        <end position="103"/>
    </location>
</feature>
<reference evidence="3" key="1">
    <citation type="submission" date="2016-06" db="EMBL/GenBank/DDBJ databases">
        <title>Parallel loss of symbiosis genes in relatives of nitrogen-fixing non-legume Parasponia.</title>
        <authorList>
            <person name="Van Velzen R."/>
            <person name="Holmer R."/>
            <person name="Bu F."/>
            <person name="Rutten L."/>
            <person name="Van Zeijl A."/>
            <person name="Liu W."/>
            <person name="Santuari L."/>
            <person name="Cao Q."/>
            <person name="Sharma T."/>
            <person name="Shen D."/>
            <person name="Roswanjaya Y."/>
            <person name="Wardhani T."/>
            <person name="Kalhor M.S."/>
            <person name="Jansen J."/>
            <person name="Van den Hoogen J."/>
            <person name="Gungor B."/>
            <person name="Hartog M."/>
            <person name="Hontelez J."/>
            <person name="Verver J."/>
            <person name="Yang W.-C."/>
            <person name="Schijlen E."/>
            <person name="Repin R."/>
            <person name="Schilthuizen M."/>
            <person name="Schranz E."/>
            <person name="Heidstra R."/>
            <person name="Miyata K."/>
            <person name="Fedorova E."/>
            <person name="Kohlen W."/>
            <person name="Bisseling T."/>
            <person name="Smit S."/>
            <person name="Geurts R."/>
        </authorList>
    </citation>
    <scope>NUCLEOTIDE SEQUENCE [LARGE SCALE GENOMIC DNA]</scope>
    <source>
        <strain evidence="3">cv. RG33-2</strain>
    </source>
</reference>
<sequence>MEDPRTLNKILYVRPPANILSFNEIVSLWEKKIGKTLDRFYVPEDQLLKNIHEYPFPLSCFLSFCHYTFVRGDTSIFETEDPSAVDATELYPEVKYTTVDQYLDRFV</sequence>
<dbReference type="STRING" id="63057.A0A2P5DL54"/>
<dbReference type="InParanoid" id="A0A2P5DL54"/>
<evidence type="ECO:0000313" key="2">
    <source>
        <dbReference type="EMBL" id="PON74016.1"/>
    </source>
</evidence>
<gene>
    <name evidence="2" type="ORF">TorRG33x02_247930</name>
</gene>